<evidence type="ECO:0008006" key="3">
    <source>
        <dbReference type="Google" id="ProtNLM"/>
    </source>
</evidence>
<dbReference type="InterPro" id="IPR050114">
    <property type="entry name" value="UPF0173_UPF0282_UlaG_hydrolase"/>
</dbReference>
<reference evidence="2" key="1">
    <citation type="submission" date="2017-09" db="EMBL/GenBank/DDBJ databases">
        <title>Depth-based differentiation of microbial function through sediment-hosted aquifers and enrichment of novel symbionts in the deep terrestrial subsurface.</title>
        <authorList>
            <person name="Probst A.J."/>
            <person name="Ladd B."/>
            <person name="Jarett J.K."/>
            <person name="Geller-Mcgrath D.E."/>
            <person name="Sieber C.M.K."/>
            <person name="Emerson J.B."/>
            <person name="Anantharaman K."/>
            <person name="Thomas B.C."/>
            <person name="Malmstrom R."/>
            <person name="Stieglmeier M."/>
            <person name="Klingl A."/>
            <person name="Woyke T."/>
            <person name="Ryan C.M."/>
            <person name="Banfield J.F."/>
        </authorList>
    </citation>
    <scope>NUCLEOTIDE SEQUENCE [LARGE SCALE GENOMIC DNA]</scope>
</reference>
<evidence type="ECO:0000313" key="1">
    <source>
        <dbReference type="EMBL" id="PIR97434.1"/>
    </source>
</evidence>
<dbReference type="Gene3D" id="3.60.15.10">
    <property type="entry name" value="Ribonuclease Z/Hydroxyacylglutathione hydrolase-like"/>
    <property type="match status" value="1"/>
</dbReference>
<accession>A0A2H0VE82</accession>
<organism evidence="1 2">
    <name type="scientific">Candidatus Doudnabacteria bacterium CG10_big_fil_rev_8_21_14_0_10_41_10</name>
    <dbReference type="NCBI Taxonomy" id="1974551"/>
    <lineage>
        <taxon>Bacteria</taxon>
        <taxon>Candidatus Doudnaibacteriota</taxon>
    </lineage>
</organism>
<dbReference type="SUPFAM" id="SSF56281">
    <property type="entry name" value="Metallo-hydrolase/oxidoreductase"/>
    <property type="match status" value="1"/>
</dbReference>
<comment type="caution">
    <text evidence="1">The sequence shown here is derived from an EMBL/GenBank/DDBJ whole genome shotgun (WGS) entry which is preliminary data.</text>
</comment>
<dbReference type="Pfam" id="PF13483">
    <property type="entry name" value="Lactamase_B_3"/>
    <property type="match status" value="1"/>
</dbReference>
<name>A0A2H0VE82_9BACT</name>
<dbReference type="EMBL" id="PFAJ01000017">
    <property type="protein sequence ID" value="PIR97434.1"/>
    <property type="molecule type" value="Genomic_DNA"/>
</dbReference>
<evidence type="ECO:0000313" key="2">
    <source>
        <dbReference type="Proteomes" id="UP000230557"/>
    </source>
</evidence>
<dbReference type="Proteomes" id="UP000230557">
    <property type="component" value="Unassembled WGS sequence"/>
</dbReference>
<protein>
    <recommendedName>
        <fullName evidence="3">Metallo-beta-lactamase domain-containing protein</fullName>
    </recommendedName>
</protein>
<dbReference type="AlphaFoldDB" id="A0A2H0VE82"/>
<dbReference type="PANTHER" id="PTHR43546:SF3">
    <property type="entry name" value="UPF0173 METAL-DEPENDENT HYDROLASE MJ1163"/>
    <property type="match status" value="1"/>
</dbReference>
<proteinExistence type="predicted"/>
<gene>
    <name evidence="1" type="ORF">COT91_01355</name>
</gene>
<dbReference type="InterPro" id="IPR036866">
    <property type="entry name" value="RibonucZ/Hydroxyglut_hydro"/>
</dbReference>
<dbReference type="PANTHER" id="PTHR43546">
    <property type="entry name" value="UPF0173 METAL-DEPENDENT HYDROLASE MJ1163-RELATED"/>
    <property type="match status" value="1"/>
</dbReference>
<sequence length="211" mass="23724">MKIKKIGHCCLVVEEGALKILTDPGVWSTRQNEEKNIDVVLITHEHADHFHVESVKKVLKNNPEAKIYTVKGVGKILDAENIKYELLEHGQSVTVNNVLIEAFGEKHAVIYPGVPQVDNTGYFIANRFFYPGDVFFNPGKPVEILALPVAGPWVKMAEALDYGKEIKPKYCFPVHDGMLKIIEPFHILPEKFLGAEGIEFSVIEIGQEKEF</sequence>